<evidence type="ECO:0000313" key="1">
    <source>
        <dbReference type="EMBL" id="VDN22091.1"/>
    </source>
</evidence>
<dbReference type="WBParaSite" id="GPUH_0001335301-mRNA-1">
    <property type="protein sequence ID" value="GPUH_0001335301-mRNA-1"/>
    <property type="gene ID" value="GPUH_0001335301"/>
</dbReference>
<sequence>MRTHTGEKPLLSDAFLECSDVGLGGSLRSICPGNLLEEQVLAPQSSLSVPTNENFAAELLRTEPALFKTVCDLLDEQVLAPQSSLSVPTNENLLVGELARTEPALFEIYKQFVFRPPATLHAEAATKQFSLQSMPCEKMECSLAGYLCQQTNVSSCRFYSDGLLSTFAVQRYSAVTTIRNA</sequence>
<evidence type="ECO:0000313" key="2">
    <source>
        <dbReference type="Proteomes" id="UP000271098"/>
    </source>
</evidence>
<dbReference type="EMBL" id="UYRT01080126">
    <property type="protein sequence ID" value="VDN22091.1"/>
    <property type="molecule type" value="Genomic_DNA"/>
</dbReference>
<reference evidence="1 2" key="2">
    <citation type="submission" date="2018-11" db="EMBL/GenBank/DDBJ databases">
        <authorList>
            <consortium name="Pathogen Informatics"/>
        </authorList>
    </citation>
    <scope>NUCLEOTIDE SEQUENCE [LARGE SCALE GENOMIC DNA]</scope>
</reference>
<organism evidence="3">
    <name type="scientific">Gongylonema pulchrum</name>
    <dbReference type="NCBI Taxonomy" id="637853"/>
    <lineage>
        <taxon>Eukaryota</taxon>
        <taxon>Metazoa</taxon>
        <taxon>Ecdysozoa</taxon>
        <taxon>Nematoda</taxon>
        <taxon>Chromadorea</taxon>
        <taxon>Rhabditida</taxon>
        <taxon>Spirurina</taxon>
        <taxon>Spiruromorpha</taxon>
        <taxon>Spiruroidea</taxon>
        <taxon>Gongylonematidae</taxon>
        <taxon>Gongylonema</taxon>
    </lineage>
</organism>
<reference evidence="3" key="1">
    <citation type="submission" date="2016-06" db="UniProtKB">
        <authorList>
            <consortium name="WormBaseParasite"/>
        </authorList>
    </citation>
    <scope>IDENTIFICATION</scope>
</reference>
<name>A0A183DX97_9BILA</name>
<keyword evidence="2" id="KW-1185">Reference proteome</keyword>
<gene>
    <name evidence="1" type="ORF">GPUH_LOCUS13338</name>
</gene>
<protein>
    <submittedName>
        <fullName evidence="1 3">Uncharacterized protein</fullName>
    </submittedName>
</protein>
<proteinExistence type="predicted"/>
<accession>A0A183DX97</accession>
<dbReference type="AlphaFoldDB" id="A0A183DX97"/>
<evidence type="ECO:0000313" key="3">
    <source>
        <dbReference type="WBParaSite" id="GPUH_0001335301-mRNA-1"/>
    </source>
</evidence>
<dbReference type="Proteomes" id="UP000271098">
    <property type="component" value="Unassembled WGS sequence"/>
</dbReference>